<organism evidence="2 3">
    <name type="scientific">Pisolithus microcarpus 441</name>
    <dbReference type="NCBI Taxonomy" id="765257"/>
    <lineage>
        <taxon>Eukaryota</taxon>
        <taxon>Fungi</taxon>
        <taxon>Dikarya</taxon>
        <taxon>Basidiomycota</taxon>
        <taxon>Agaricomycotina</taxon>
        <taxon>Agaricomycetes</taxon>
        <taxon>Agaricomycetidae</taxon>
        <taxon>Boletales</taxon>
        <taxon>Sclerodermatineae</taxon>
        <taxon>Pisolithaceae</taxon>
        <taxon>Pisolithus</taxon>
    </lineage>
</organism>
<proteinExistence type="predicted"/>
<feature type="chain" id="PRO_5002217451" evidence="1">
    <location>
        <begin position="20"/>
        <end position="167"/>
    </location>
</feature>
<gene>
    <name evidence="2" type="ORF">PISMIDRAFT_344382</name>
</gene>
<keyword evidence="1" id="KW-0732">Signal</keyword>
<dbReference type="HOGENOM" id="CLU_1595195_0_0_1"/>
<dbReference type="AlphaFoldDB" id="A0A0C9YDK4"/>
<name>A0A0C9YDK4_9AGAM</name>
<evidence type="ECO:0000313" key="2">
    <source>
        <dbReference type="EMBL" id="KIK14776.1"/>
    </source>
</evidence>
<sequence length="167" mass="18314">MNSLIILIISVISWSRNETSELKEKQVHSCISGSSSYQGATTGLNIEFSLSEGLVRLVNGSFSHHQLIAPAGSHFASTNECCGFSEIVTHPSQLQMWEASDRRSGKLIIPVHGKQCKYVWIGAPHLRPLTSTGKTHIFLYEPCCGQSPSGISSLKTQAHHRQRQLSA</sequence>
<accession>A0A0C9YDK4</accession>
<protein>
    <submittedName>
        <fullName evidence="2">Uncharacterized protein</fullName>
    </submittedName>
</protein>
<evidence type="ECO:0000313" key="3">
    <source>
        <dbReference type="Proteomes" id="UP000054018"/>
    </source>
</evidence>
<reference evidence="2 3" key="1">
    <citation type="submission" date="2014-04" db="EMBL/GenBank/DDBJ databases">
        <authorList>
            <consortium name="DOE Joint Genome Institute"/>
            <person name="Kuo A."/>
            <person name="Kohler A."/>
            <person name="Costa M.D."/>
            <person name="Nagy L.G."/>
            <person name="Floudas D."/>
            <person name="Copeland A."/>
            <person name="Barry K.W."/>
            <person name="Cichocki N."/>
            <person name="Veneault-Fourrey C."/>
            <person name="LaButti K."/>
            <person name="Lindquist E.A."/>
            <person name="Lipzen A."/>
            <person name="Lundell T."/>
            <person name="Morin E."/>
            <person name="Murat C."/>
            <person name="Sun H."/>
            <person name="Tunlid A."/>
            <person name="Henrissat B."/>
            <person name="Grigoriev I.V."/>
            <person name="Hibbett D.S."/>
            <person name="Martin F."/>
            <person name="Nordberg H.P."/>
            <person name="Cantor M.N."/>
            <person name="Hua S.X."/>
        </authorList>
    </citation>
    <scope>NUCLEOTIDE SEQUENCE [LARGE SCALE GENOMIC DNA]</scope>
    <source>
        <strain evidence="2 3">441</strain>
    </source>
</reference>
<dbReference type="Proteomes" id="UP000054018">
    <property type="component" value="Unassembled WGS sequence"/>
</dbReference>
<feature type="signal peptide" evidence="1">
    <location>
        <begin position="1"/>
        <end position="19"/>
    </location>
</feature>
<dbReference type="EMBL" id="KN833923">
    <property type="protein sequence ID" value="KIK14776.1"/>
    <property type="molecule type" value="Genomic_DNA"/>
</dbReference>
<evidence type="ECO:0000256" key="1">
    <source>
        <dbReference type="SAM" id="SignalP"/>
    </source>
</evidence>
<keyword evidence="3" id="KW-1185">Reference proteome</keyword>
<reference evidence="3" key="2">
    <citation type="submission" date="2015-01" db="EMBL/GenBank/DDBJ databases">
        <title>Evolutionary Origins and Diversification of the Mycorrhizal Mutualists.</title>
        <authorList>
            <consortium name="DOE Joint Genome Institute"/>
            <consortium name="Mycorrhizal Genomics Consortium"/>
            <person name="Kohler A."/>
            <person name="Kuo A."/>
            <person name="Nagy L.G."/>
            <person name="Floudas D."/>
            <person name="Copeland A."/>
            <person name="Barry K.W."/>
            <person name="Cichocki N."/>
            <person name="Veneault-Fourrey C."/>
            <person name="LaButti K."/>
            <person name="Lindquist E.A."/>
            <person name="Lipzen A."/>
            <person name="Lundell T."/>
            <person name="Morin E."/>
            <person name="Murat C."/>
            <person name="Riley R."/>
            <person name="Ohm R."/>
            <person name="Sun H."/>
            <person name="Tunlid A."/>
            <person name="Henrissat B."/>
            <person name="Grigoriev I.V."/>
            <person name="Hibbett D.S."/>
            <person name="Martin F."/>
        </authorList>
    </citation>
    <scope>NUCLEOTIDE SEQUENCE [LARGE SCALE GENOMIC DNA]</scope>
    <source>
        <strain evidence="3">441</strain>
    </source>
</reference>